<gene>
    <name evidence="1" type="ORF">NIES1031_18505</name>
</gene>
<sequence length="127" mass="14532">MCLKYRLISINSAKAAQRHNHCSEAATHITQVNFRQVFRETTGKQPVSDTYNQHGAKTMNKFESRQPQLKLDTDEGWMVQVYGSNRRLLCALEPSHGWIFLIGGKGHVCIKKMRSQFTLTSSGYRQT</sequence>
<accession>A0A1U7HHR6</accession>
<evidence type="ECO:0000313" key="2">
    <source>
        <dbReference type="Proteomes" id="UP000185984"/>
    </source>
</evidence>
<dbReference type="Proteomes" id="UP000185984">
    <property type="component" value="Unassembled WGS sequence"/>
</dbReference>
<comment type="caution">
    <text evidence="1">The sequence shown here is derived from an EMBL/GenBank/DDBJ whole genome shotgun (WGS) entry which is preliminary data.</text>
</comment>
<protein>
    <submittedName>
        <fullName evidence="1">Uncharacterized protein</fullName>
    </submittedName>
</protein>
<dbReference type="AlphaFoldDB" id="A0A1U7HHR6"/>
<organism evidence="1 2">
    <name type="scientific">Chroogloeocystis siderophila 5.2 s.c.1</name>
    <dbReference type="NCBI Taxonomy" id="247279"/>
    <lineage>
        <taxon>Bacteria</taxon>
        <taxon>Bacillati</taxon>
        <taxon>Cyanobacteriota</taxon>
        <taxon>Cyanophyceae</taxon>
        <taxon>Oscillatoriophycideae</taxon>
        <taxon>Chroococcales</taxon>
        <taxon>Chroococcaceae</taxon>
        <taxon>Chroogloeocystis</taxon>
    </lineage>
</organism>
<name>A0A1U7HHR6_9CHRO</name>
<evidence type="ECO:0000313" key="1">
    <source>
        <dbReference type="EMBL" id="OKH23099.1"/>
    </source>
</evidence>
<keyword evidence="2" id="KW-1185">Reference proteome</keyword>
<proteinExistence type="predicted"/>
<dbReference type="EMBL" id="MRCC01000017">
    <property type="protein sequence ID" value="OKH23099.1"/>
    <property type="molecule type" value="Genomic_DNA"/>
</dbReference>
<reference evidence="1 2" key="1">
    <citation type="submission" date="2016-11" db="EMBL/GenBank/DDBJ databases">
        <title>Draft Genome Sequences of Nine Cyanobacterial Strains from Diverse Habitats.</title>
        <authorList>
            <person name="Zhu T."/>
            <person name="Hou S."/>
            <person name="Lu X."/>
            <person name="Hess W.R."/>
        </authorList>
    </citation>
    <scope>NUCLEOTIDE SEQUENCE [LARGE SCALE GENOMIC DNA]</scope>
    <source>
        <strain evidence="1 2">5.2 s.c.1</strain>
    </source>
</reference>